<sequence length="56" mass="6728">MKIKEENECPHCPKKFSNGSFFERTIGKTGFKYRVSEEYNKHIKIHIKKTKLNKKK</sequence>
<proteinExistence type="predicted"/>
<gene>
    <name evidence="1" type="ORF">LCGC14_1508720</name>
</gene>
<evidence type="ECO:0000313" key="1">
    <source>
        <dbReference type="EMBL" id="KKM63717.1"/>
    </source>
</evidence>
<name>A0A0F9M372_9ZZZZ</name>
<reference evidence="1" key="1">
    <citation type="journal article" date="2015" name="Nature">
        <title>Complex archaea that bridge the gap between prokaryotes and eukaryotes.</title>
        <authorList>
            <person name="Spang A."/>
            <person name="Saw J.H."/>
            <person name="Jorgensen S.L."/>
            <person name="Zaremba-Niedzwiedzka K."/>
            <person name="Martijn J."/>
            <person name="Lind A.E."/>
            <person name="van Eijk R."/>
            <person name="Schleper C."/>
            <person name="Guy L."/>
            <person name="Ettema T.J."/>
        </authorList>
    </citation>
    <scope>NUCLEOTIDE SEQUENCE</scope>
</reference>
<comment type="caution">
    <text evidence="1">The sequence shown here is derived from an EMBL/GenBank/DDBJ whole genome shotgun (WGS) entry which is preliminary data.</text>
</comment>
<dbReference type="EMBL" id="LAZR01011049">
    <property type="protein sequence ID" value="KKM63717.1"/>
    <property type="molecule type" value="Genomic_DNA"/>
</dbReference>
<accession>A0A0F9M372</accession>
<protein>
    <submittedName>
        <fullName evidence="1">Uncharacterized protein</fullName>
    </submittedName>
</protein>
<dbReference type="AlphaFoldDB" id="A0A0F9M372"/>
<organism evidence="1">
    <name type="scientific">marine sediment metagenome</name>
    <dbReference type="NCBI Taxonomy" id="412755"/>
    <lineage>
        <taxon>unclassified sequences</taxon>
        <taxon>metagenomes</taxon>
        <taxon>ecological metagenomes</taxon>
    </lineage>
</organism>